<dbReference type="SUPFAM" id="SSF53474">
    <property type="entry name" value="alpha/beta-Hydrolases"/>
    <property type="match status" value="1"/>
</dbReference>
<dbReference type="AlphaFoldDB" id="A0A8H7Y3D5"/>
<evidence type="ECO:0000313" key="3">
    <source>
        <dbReference type="EMBL" id="KAG5173020.1"/>
    </source>
</evidence>
<dbReference type="InterPro" id="IPR029058">
    <property type="entry name" value="AB_hydrolase_fold"/>
</dbReference>
<gene>
    <name evidence="3" type="ORF">JR316_002525</name>
</gene>
<organism evidence="3">
    <name type="scientific">Psilocybe cubensis</name>
    <name type="common">Psychedelic mushroom</name>
    <name type="synonym">Stropharia cubensis</name>
    <dbReference type="NCBI Taxonomy" id="181762"/>
    <lineage>
        <taxon>Eukaryota</taxon>
        <taxon>Fungi</taxon>
        <taxon>Dikarya</taxon>
        <taxon>Basidiomycota</taxon>
        <taxon>Agaricomycotina</taxon>
        <taxon>Agaricomycetes</taxon>
        <taxon>Agaricomycetidae</taxon>
        <taxon>Agaricales</taxon>
        <taxon>Agaricineae</taxon>
        <taxon>Strophariaceae</taxon>
        <taxon>Psilocybe</taxon>
    </lineage>
</organism>
<dbReference type="OrthoDB" id="10249433at2759"/>
<feature type="domain" description="Serine aminopeptidase S33" evidence="2">
    <location>
        <begin position="30"/>
        <end position="285"/>
    </location>
</feature>
<proteinExistence type="predicted"/>
<evidence type="ECO:0000259" key="2">
    <source>
        <dbReference type="Pfam" id="PF12146"/>
    </source>
</evidence>
<dbReference type="InterPro" id="IPR022742">
    <property type="entry name" value="Hydrolase_4"/>
</dbReference>
<dbReference type="Gene3D" id="3.40.50.1820">
    <property type="entry name" value="alpha/beta hydrolase"/>
    <property type="match status" value="1"/>
</dbReference>
<dbReference type="PANTHER" id="PTHR11614">
    <property type="entry name" value="PHOSPHOLIPASE-RELATED"/>
    <property type="match status" value="1"/>
</dbReference>
<protein>
    <recommendedName>
        <fullName evidence="2">Serine aminopeptidase S33 domain-containing protein</fullName>
    </recommendedName>
</protein>
<reference evidence="3" key="1">
    <citation type="submission" date="2021-02" db="EMBL/GenBank/DDBJ databases">
        <title>Psilocybe cubensis genome.</title>
        <authorList>
            <person name="Mckernan K.J."/>
            <person name="Crawford S."/>
            <person name="Trippe A."/>
            <person name="Kane L.T."/>
            <person name="Mclaughlin S."/>
        </authorList>
    </citation>
    <scope>NUCLEOTIDE SEQUENCE [LARGE SCALE GENOMIC DNA]</scope>
    <source>
        <strain evidence="3">MGC-MH-2018</strain>
    </source>
</reference>
<dbReference type="InterPro" id="IPR051044">
    <property type="entry name" value="MAG_DAG_Lipase"/>
</dbReference>
<dbReference type="Pfam" id="PF12146">
    <property type="entry name" value="Hydrolase_4"/>
    <property type="match status" value="1"/>
</dbReference>
<dbReference type="EMBL" id="JAFIQS010000002">
    <property type="protein sequence ID" value="KAG5173020.1"/>
    <property type="molecule type" value="Genomic_DNA"/>
</dbReference>
<accession>A0A8H7Y3D5</accession>
<feature type="region of interest" description="Disordered" evidence="1">
    <location>
        <begin position="320"/>
        <end position="344"/>
    </location>
</feature>
<sequence length="344" mass="37223">MSTEAFTESWLEGPKATQFYTRTYPASTSPPKAVVVFVHGFAEHIGRYSHFHPILASRGISVFAYDQRGFGLTGQDTTGKKSKSSAYGKTSWKEQMLDIDWALGHVKTSFKGVPIFLMGHSMGGGEVLGFCAQGENGPYKSTLSSLSGVISTSPLILTTTPAPKFQLWIGSKLSAILPSTLIPVGVKAEQLSHDPEVNGAYLKDPLVKQSGSLKGVSDMLANGEKLLSSDYANWPKYLPVLILHGTEDKVTSHKASKELQSKLPADFKELSLYEGGFHELQNEPDGVKEKLADEIIAFIEKHLSTSATYVVQTEMVPVESSTEPTIPTEASVEPTGVSPARAKM</sequence>
<comment type="caution">
    <text evidence="3">The sequence shown here is derived from an EMBL/GenBank/DDBJ whole genome shotgun (WGS) entry which is preliminary data.</text>
</comment>
<name>A0A8H7Y3D5_PSICU</name>
<evidence type="ECO:0000256" key="1">
    <source>
        <dbReference type="SAM" id="MobiDB-lite"/>
    </source>
</evidence>